<dbReference type="InterPro" id="IPR006912">
    <property type="entry name" value="Harbinger_derived_prot"/>
</dbReference>
<evidence type="ECO:0000313" key="2">
    <source>
        <dbReference type="EMBL" id="GJS69753.1"/>
    </source>
</evidence>
<dbReference type="SUPFAM" id="SSF53098">
    <property type="entry name" value="Ribonuclease H-like"/>
    <property type="match status" value="1"/>
</dbReference>
<evidence type="ECO:0000256" key="1">
    <source>
        <dbReference type="SAM" id="MobiDB-lite"/>
    </source>
</evidence>
<feature type="region of interest" description="Disordered" evidence="1">
    <location>
        <begin position="678"/>
        <end position="733"/>
    </location>
</feature>
<dbReference type="Gene3D" id="3.30.420.10">
    <property type="entry name" value="Ribonuclease H-like superfamily/Ribonuclease H"/>
    <property type="match status" value="1"/>
</dbReference>
<dbReference type="InterPro" id="IPR012337">
    <property type="entry name" value="RNaseH-like_sf"/>
</dbReference>
<feature type="compositionally biased region" description="Low complexity" evidence="1">
    <location>
        <begin position="623"/>
        <end position="636"/>
    </location>
</feature>
<comment type="caution">
    <text evidence="2">The sequence shown here is derived from an EMBL/GenBank/DDBJ whole genome shotgun (WGS) entry which is preliminary data.</text>
</comment>
<sequence>MVFNSPCLTDKKELIHHEGTALVLELLFTRFKDVVVQSSSLGEDFPTGKDNFIVSAGRPNMVPAGRTIVSPGSIIFGPGSKDLSRVGSYNAQFSRGDSGSDPFILLEAVASQDLWIWHAFFGVAGSNNDVNVLRQSPVLNDLKVGKAPEVPFVANDMTYKWGYYLTDGIYPEWVVLMKSISQPGSNDVKRIRYKQAHEAARKDVERAFGVLKKKWAIVRTLALSRSLKRITHLMYTCIILHNMIHKEKGKAISPDFYPEEQHREDDPLRSAQDRLRVIREIHDEETHLNLKADLAECSGDFFVRVHKFEQKAGRKIDFDKKESARFNMKMLRCYKCLNRGSGKKEEDSKALITVDTLVDWTDHDGQSNGVIASKEFGMIAGCDTEDEIEEGAAKIYNLITGANTKEVSTAGDAGEFALMGVTSEKNQLTLEDKIRVLSIELENTTNLLKHSERINAIAETAKKELQTKLDNHLVQTEKWRTSSKNLFRLVDSSMSVRTKVGLGFNNYIGENELGWDDSAFSVFTTNSEEVEGRPHFNRFAKTDSMKAVPPPLSGDYTPLSDHTDLDESQMSYGTKSSTSGDSNYVSNDFVSCDNSDKSSEVNSNDFASSDSSVKTSEPKLNDSTSYASTSSISTSKSEAEIDYLHPPYRIVMYYETQYANDYDGVGFCKVTKFGTILTGPNQVSTGRPKPVPTGRPKPVSTGRPKPVPTDKPKVPKPVPTGRQNRPFLVPSGRRYSPSVTSGWWKKGDYVKPQQVVLGNNTLIEMVYLVPRTKWIHAFHGQPFRFQQGSPKHKLLGSPLELTFSSVVYCRKILLDVKMKGSLIVVVLRKFVTRRIGVLFTDTDFCAIQGLPCFLDEISQWDNLACLVAKASVDESVQWHRRDGHVFFLEHKDETIDPYGLYYGVVNRVEQKGIKRDYSNARTPQQNRVVERKNRTLIEAARTILSMVTSPYNKKPYALLTGNIPSVSHFKPFRCHVTILNTRDHLGKFNGKADEGYIVGYSASTQAASTNPEGTQDADLDSECDEQVIIIPSSPSHNLQEAEPKDTSSDKGDDSPHDSAEEIFQ</sequence>
<feature type="compositionally biased region" description="Polar residues" evidence="1">
    <location>
        <begin position="568"/>
        <end position="580"/>
    </location>
</feature>
<reference evidence="2" key="1">
    <citation type="journal article" date="2022" name="Int. J. Mol. Sci.">
        <title>Draft Genome of Tanacetum Coccineum: Genomic Comparison of Closely Related Tanacetum-Family Plants.</title>
        <authorList>
            <person name="Yamashiro T."/>
            <person name="Shiraishi A."/>
            <person name="Nakayama K."/>
            <person name="Satake H."/>
        </authorList>
    </citation>
    <scope>NUCLEOTIDE SEQUENCE</scope>
</reference>
<gene>
    <name evidence="2" type="ORF">Tco_0702594</name>
</gene>
<organism evidence="2 3">
    <name type="scientific">Tanacetum coccineum</name>
    <dbReference type="NCBI Taxonomy" id="301880"/>
    <lineage>
        <taxon>Eukaryota</taxon>
        <taxon>Viridiplantae</taxon>
        <taxon>Streptophyta</taxon>
        <taxon>Embryophyta</taxon>
        <taxon>Tracheophyta</taxon>
        <taxon>Spermatophyta</taxon>
        <taxon>Magnoliopsida</taxon>
        <taxon>eudicotyledons</taxon>
        <taxon>Gunneridae</taxon>
        <taxon>Pentapetalae</taxon>
        <taxon>asterids</taxon>
        <taxon>campanulids</taxon>
        <taxon>Asterales</taxon>
        <taxon>Asteraceae</taxon>
        <taxon>Asteroideae</taxon>
        <taxon>Anthemideae</taxon>
        <taxon>Anthemidinae</taxon>
        <taxon>Tanacetum</taxon>
    </lineage>
</organism>
<dbReference type="PANTHER" id="PTHR47150">
    <property type="entry name" value="OS12G0169200 PROTEIN"/>
    <property type="match status" value="1"/>
</dbReference>
<proteinExistence type="predicted"/>
<dbReference type="EMBL" id="BQNB010009884">
    <property type="protein sequence ID" value="GJS69753.1"/>
    <property type="molecule type" value="Genomic_DNA"/>
</dbReference>
<dbReference type="InterPro" id="IPR036397">
    <property type="entry name" value="RNaseH_sf"/>
</dbReference>
<dbReference type="Pfam" id="PF04827">
    <property type="entry name" value="Plant_tran"/>
    <property type="match status" value="1"/>
</dbReference>
<feature type="compositionally biased region" description="Polar residues" evidence="1">
    <location>
        <begin position="600"/>
        <end position="615"/>
    </location>
</feature>
<dbReference type="PANTHER" id="PTHR47150:SF5">
    <property type="entry name" value="OS07G0546750 PROTEIN"/>
    <property type="match status" value="1"/>
</dbReference>
<protein>
    <submittedName>
        <fullName evidence="2">Ribonuclease H-like domain-containing protein</fullName>
    </submittedName>
</protein>
<feature type="region of interest" description="Disordered" evidence="1">
    <location>
        <begin position="541"/>
        <end position="580"/>
    </location>
</feature>
<feature type="region of interest" description="Disordered" evidence="1">
    <location>
        <begin position="1029"/>
        <end position="1064"/>
    </location>
</feature>
<name>A0ABQ4XYA9_9ASTR</name>
<feature type="compositionally biased region" description="Basic and acidic residues" evidence="1">
    <location>
        <begin position="1039"/>
        <end position="1064"/>
    </location>
</feature>
<reference evidence="2" key="2">
    <citation type="submission" date="2022-01" db="EMBL/GenBank/DDBJ databases">
        <authorList>
            <person name="Yamashiro T."/>
            <person name="Shiraishi A."/>
            <person name="Satake H."/>
            <person name="Nakayama K."/>
        </authorList>
    </citation>
    <scope>NUCLEOTIDE SEQUENCE</scope>
</reference>
<keyword evidence="3" id="KW-1185">Reference proteome</keyword>
<evidence type="ECO:0000313" key="3">
    <source>
        <dbReference type="Proteomes" id="UP001151760"/>
    </source>
</evidence>
<accession>A0ABQ4XYA9</accession>
<feature type="region of interest" description="Disordered" evidence="1">
    <location>
        <begin position="595"/>
        <end position="637"/>
    </location>
</feature>
<dbReference type="Proteomes" id="UP001151760">
    <property type="component" value="Unassembled WGS sequence"/>
</dbReference>